<feature type="repeat" description="TPR" evidence="3">
    <location>
        <begin position="48"/>
        <end position="81"/>
    </location>
</feature>
<sequence>MQAGRTQVARAALSQREKQDVAALFQSGRLAEIVERANSLTARYPTDAYGWSVLSAALLHQGRNDQALVPLRRALDLSPGDAGLHGNLGLAFLHLGRLDEAMVSLQRALAINPAATSSRNTLANALAAAGRLEEAADAYQASLAVSPDQSRTLYNLGNTLLALGRPEEAVVRYRAALALTPDYPFALVNYGVALAALERPAEAEDCARRALRLDPALGEAQILLTNTLLLRGYTGAALAVVEASLDLGERPEMRRLFVACLRGLPLPPGGSVRRGRILTALAEPWGRSAEVAAAVAPMLEADTVIGGCVQRTLAAWPKRLDAATLYGPTGFAAVTGDALLLALLDASPIAAPGLERFFTLARSCLLEAALGVTTAAPDADGTERETAYYAALARQCRINEYVFDLTADEADKAARLTARLSQALAQDQPVPAVWVLAVAAFGPLHAVPQAQRLLKRAWPEPVALVLTQQLLRHAEEQRLRGRIVQLTPIDDVVSRLVRRQYEENPYPRWVRPAPVGEPAPLAAQLRERFPRAHLAGLPDSPRLDVLIAGCGTGQHSLETARVFHGANVLAVDLSLTSLCYARRKTRELGVANIEYAQADLLRLGELGRSFDLVESSGVLHHLADPAAGWRSLVPLVRPGGVMRIGLYSRLARRGITKVRDMIAARGLDGSAAAIRSFRQELLDMPWEPSWGRYLLGDFFSVSGCRDLLFHVQEHCLSLLEIKAFCLENGLAVLGVEVDPPVLAAYRTRFPNDAAATNLSNWHAFEEDNPDTFIAMYQFWVQKTG</sequence>
<dbReference type="Gene3D" id="1.25.40.10">
    <property type="entry name" value="Tetratricopeptide repeat domain"/>
    <property type="match status" value="1"/>
</dbReference>
<feature type="repeat" description="TPR" evidence="3">
    <location>
        <begin position="150"/>
        <end position="183"/>
    </location>
</feature>
<proteinExistence type="predicted"/>
<dbReference type="AlphaFoldDB" id="A0A7C9N698"/>
<organism evidence="5 6">
    <name type="scientific">Solidesulfovibrio aerotolerans</name>
    <dbReference type="NCBI Taxonomy" id="295255"/>
    <lineage>
        <taxon>Bacteria</taxon>
        <taxon>Pseudomonadati</taxon>
        <taxon>Thermodesulfobacteriota</taxon>
        <taxon>Desulfovibrionia</taxon>
        <taxon>Desulfovibrionales</taxon>
        <taxon>Desulfovibrionaceae</taxon>
        <taxon>Solidesulfovibrio</taxon>
    </lineage>
</organism>
<keyword evidence="1" id="KW-0677">Repeat</keyword>
<dbReference type="InterPro" id="IPR029063">
    <property type="entry name" value="SAM-dependent_MTases_sf"/>
</dbReference>
<accession>A0A7C9N698</accession>
<dbReference type="InterPro" id="IPR019734">
    <property type="entry name" value="TPR_rpt"/>
</dbReference>
<dbReference type="Gene3D" id="3.40.50.150">
    <property type="entry name" value="Vaccinia Virus protein VP39"/>
    <property type="match status" value="1"/>
</dbReference>
<evidence type="ECO:0000256" key="1">
    <source>
        <dbReference type="ARBA" id="ARBA00022737"/>
    </source>
</evidence>
<evidence type="ECO:0000313" key="6">
    <source>
        <dbReference type="Proteomes" id="UP000482487"/>
    </source>
</evidence>
<name>A0A7C9N698_9BACT</name>
<comment type="caution">
    <text evidence="5">The sequence shown here is derived from an EMBL/GenBank/DDBJ whole genome shotgun (WGS) entry which is preliminary data.</text>
</comment>
<dbReference type="Pfam" id="PF07719">
    <property type="entry name" value="TPR_2"/>
    <property type="match status" value="1"/>
</dbReference>
<keyword evidence="6" id="KW-1185">Reference proteome</keyword>
<keyword evidence="2 3" id="KW-0802">TPR repeat</keyword>
<dbReference type="CDD" id="cd02440">
    <property type="entry name" value="AdoMet_MTases"/>
    <property type="match status" value="1"/>
</dbReference>
<feature type="repeat" description="TPR" evidence="3">
    <location>
        <begin position="116"/>
        <end position="149"/>
    </location>
</feature>
<protein>
    <submittedName>
        <fullName evidence="5">Tetratricopeptide repeat protein</fullName>
    </submittedName>
</protein>
<feature type="repeat" description="TPR" evidence="3">
    <location>
        <begin position="82"/>
        <end position="115"/>
    </location>
</feature>
<evidence type="ECO:0000256" key="3">
    <source>
        <dbReference type="PROSITE-ProRule" id="PRU00339"/>
    </source>
</evidence>
<dbReference type="InterPro" id="IPR041698">
    <property type="entry name" value="Methyltransf_25"/>
</dbReference>
<evidence type="ECO:0000259" key="4">
    <source>
        <dbReference type="Pfam" id="PF13649"/>
    </source>
</evidence>
<feature type="domain" description="Methyltransferase" evidence="4">
    <location>
        <begin position="545"/>
        <end position="640"/>
    </location>
</feature>
<dbReference type="Proteomes" id="UP000482487">
    <property type="component" value="Unassembled WGS sequence"/>
</dbReference>
<dbReference type="PANTHER" id="PTHR12558:SF33">
    <property type="entry name" value="BLL7664 PROTEIN"/>
    <property type="match status" value="1"/>
</dbReference>
<dbReference type="Pfam" id="PF14559">
    <property type="entry name" value="TPR_19"/>
    <property type="match status" value="1"/>
</dbReference>
<dbReference type="PANTHER" id="PTHR12558">
    <property type="entry name" value="CELL DIVISION CYCLE 16,23,27"/>
    <property type="match status" value="1"/>
</dbReference>
<dbReference type="SMART" id="SM00028">
    <property type="entry name" value="TPR"/>
    <property type="match status" value="5"/>
</dbReference>
<dbReference type="OrthoDB" id="101857at2"/>
<reference evidence="5 6" key="1">
    <citation type="submission" date="2020-01" db="EMBL/GenBank/DDBJ databases">
        <title>Genome sequence of Desulfovibrio aerotolerans DSM 16695(T).</title>
        <authorList>
            <person name="Karnachuk O."/>
            <person name="Avakyan M."/>
            <person name="Mardanov A."/>
            <person name="Kadnikov V."/>
            <person name="Ravin N."/>
        </authorList>
    </citation>
    <scope>NUCLEOTIDE SEQUENCE [LARGE SCALE GENOMIC DNA]</scope>
    <source>
        <strain evidence="5 6">DSM 16695</strain>
    </source>
</reference>
<evidence type="ECO:0000313" key="5">
    <source>
        <dbReference type="EMBL" id="MYL84075.1"/>
    </source>
</evidence>
<dbReference type="Pfam" id="PF13424">
    <property type="entry name" value="TPR_12"/>
    <property type="match status" value="1"/>
</dbReference>
<dbReference type="EMBL" id="WVUD01000024">
    <property type="protein sequence ID" value="MYL84075.1"/>
    <property type="molecule type" value="Genomic_DNA"/>
</dbReference>
<dbReference type="InterPro" id="IPR011990">
    <property type="entry name" value="TPR-like_helical_dom_sf"/>
</dbReference>
<gene>
    <name evidence="5" type="ORF">GTA51_13150</name>
</gene>
<dbReference type="PROSITE" id="PS50005">
    <property type="entry name" value="TPR"/>
    <property type="match status" value="4"/>
</dbReference>
<evidence type="ECO:0000256" key="2">
    <source>
        <dbReference type="ARBA" id="ARBA00022803"/>
    </source>
</evidence>
<dbReference type="InterPro" id="IPR013105">
    <property type="entry name" value="TPR_2"/>
</dbReference>
<dbReference type="Pfam" id="PF13649">
    <property type="entry name" value="Methyltransf_25"/>
    <property type="match status" value="1"/>
</dbReference>
<dbReference type="SUPFAM" id="SSF48452">
    <property type="entry name" value="TPR-like"/>
    <property type="match status" value="1"/>
</dbReference>
<dbReference type="SUPFAM" id="SSF53335">
    <property type="entry name" value="S-adenosyl-L-methionine-dependent methyltransferases"/>
    <property type="match status" value="1"/>
</dbReference>